<dbReference type="RefSeq" id="WP_344998325.1">
    <property type="nucleotide sequence ID" value="NZ_BAAAXV010000009.1"/>
</dbReference>
<gene>
    <name evidence="1" type="ORF">ACFFSA_35075</name>
</gene>
<evidence type="ECO:0000313" key="1">
    <source>
        <dbReference type="EMBL" id="MFB9628337.1"/>
    </source>
</evidence>
<proteinExistence type="predicted"/>
<reference evidence="1 2" key="1">
    <citation type="submission" date="2024-09" db="EMBL/GenBank/DDBJ databases">
        <authorList>
            <person name="Sun Q."/>
            <person name="Mori K."/>
        </authorList>
    </citation>
    <scope>NUCLEOTIDE SEQUENCE [LARGE SCALE GENOMIC DNA]</scope>
    <source>
        <strain evidence="1 2">JCM 3143</strain>
    </source>
</reference>
<evidence type="ECO:0008006" key="3">
    <source>
        <dbReference type="Google" id="ProtNLM"/>
    </source>
</evidence>
<accession>A0ABV5S9L1</accession>
<evidence type="ECO:0000313" key="2">
    <source>
        <dbReference type="Proteomes" id="UP001589532"/>
    </source>
</evidence>
<protein>
    <recommendedName>
        <fullName evidence="3">DinB family protein</fullName>
    </recommendedName>
</protein>
<name>A0ABV5S9L1_9ACTN</name>
<comment type="caution">
    <text evidence="1">The sequence shown here is derived from an EMBL/GenBank/DDBJ whole genome shotgun (WGS) entry which is preliminary data.</text>
</comment>
<dbReference type="Proteomes" id="UP001589532">
    <property type="component" value="Unassembled WGS sequence"/>
</dbReference>
<dbReference type="EMBL" id="JBHMBW010000040">
    <property type="protein sequence ID" value="MFB9628337.1"/>
    <property type="molecule type" value="Genomic_DNA"/>
</dbReference>
<keyword evidence="2" id="KW-1185">Reference proteome</keyword>
<organism evidence="1 2">
    <name type="scientific">Nonomuraea helvata</name>
    <dbReference type="NCBI Taxonomy" id="37484"/>
    <lineage>
        <taxon>Bacteria</taxon>
        <taxon>Bacillati</taxon>
        <taxon>Actinomycetota</taxon>
        <taxon>Actinomycetes</taxon>
        <taxon>Streptosporangiales</taxon>
        <taxon>Streptosporangiaceae</taxon>
        <taxon>Nonomuraea</taxon>
    </lineage>
</organism>
<sequence length="98" mass="11330">MAGSEDETVWGEEEYVACLRDERRNFAWVMQRYGGLTSAEAEEAGLERYPYEPSGTPFRGLIFHDEAWHWAMLRIYGDRYTVDHPEVAHPSAEYEALG</sequence>